<proteinExistence type="predicted"/>
<sequence length="401" mass="45942">MLLNKHIILYSIFFCFQATFAEAQQQLRGTIIDEATLEPLAFATIYLNTTSIGTTSDNEGSFNFQVPEGEHEVIVQFVGYKTLSFTVNSKEIAPQYKIKLQKETQELASVKINGERDKEWYENLKIFKSNFIGTSENALACKILNEKSLVIDYDPQKAALKVIAKEPLQILNSNLGYILHYSLVEFNYELRQGKLFFAGYPYFKENKLSGRKLKKVEKNRRRAYHGSLVHFIKSLLNNSLQKEGFRVMNLYRVPNPERPSDSIISAIRKEVLFGNLNKRKKDSLRTNVLEKRGLPKNLNMLDTTALSANELIVRKEDKIYMRASNLLQIVYQNEKEELNYLTHSRTKKPGLQTSILNIVSGEEELNLAGDITNPSNVFLEGYLAWEKIGDLLPLDYVPPPN</sequence>
<evidence type="ECO:0000256" key="1">
    <source>
        <dbReference type="SAM" id="SignalP"/>
    </source>
</evidence>
<dbReference type="EMBL" id="BMEC01000018">
    <property type="protein sequence ID" value="GGC53399.1"/>
    <property type="molecule type" value="Genomic_DNA"/>
</dbReference>
<dbReference type="Pfam" id="PF13715">
    <property type="entry name" value="CarbopepD_reg_2"/>
    <property type="match status" value="1"/>
</dbReference>
<reference evidence="3" key="1">
    <citation type="journal article" date="2019" name="Int. J. Syst. Evol. Microbiol.">
        <title>The Global Catalogue of Microorganisms (GCM) 10K type strain sequencing project: providing services to taxonomists for standard genome sequencing and annotation.</title>
        <authorList>
            <consortium name="The Broad Institute Genomics Platform"/>
            <consortium name="The Broad Institute Genome Sequencing Center for Infectious Disease"/>
            <person name="Wu L."/>
            <person name="Ma J."/>
        </authorList>
    </citation>
    <scope>NUCLEOTIDE SEQUENCE [LARGE SCALE GENOMIC DNA]</scope>
    <source>
        <strain evidence="3">CGMCC 1.10832</strain>
    </source>
</reference>
<feature type="chain" id="PRO_5047320780" description="Carboxypeptidase-like regulatory domain-containing protein" evidence="1">
    <location>
        <begin position="24"/>
        <end position="401"/>
    </location>
</feature>
<accession>A0ABQ1N420</accession>
<dbReference type="Gene3D" id="2.60.40.1120">
    <property type="entry name" value="Carboxypeptidase-like, regulatory domain"/>
    <property type="match status" value="1"/>
</dbReference>
<feature type="signal peptide" evidence="1">
    <location>
        <begin position="1"/>
        <end position="23"/>
    </location>
</feature>
<dbReference type="Proteomes" id="UP000636010">
    <property type="component" value="Unassembled WGS sequence"/>
</dbReference>
<organism evidence="2 3">
    <name type="scientific">Marivirga lumbricoides</name>
    <dbReference type="NCBI Taxonomy" id="1046115"/>
    <lineage>
        <taxon>Bacteria</taxon>
        <taxon>Pseudomonadati</taxon>
        <taxon>Bacteroidota</taxon>
        <taxon>Cytophagia</taxon>
        <taxon>Cytophagales</taxon>
        <taxon>Marivirgaceae</taxon>
        <taxon>Marivirga</taxon>
    </lineage>
</organism>
<evidence type="ECO:0008006" key="4">
    <source>
        <dbReference type="Google" id="ProtNLM"/>
    </source>
</evidence>
<keyword evidence="1" id="KW-0732">Signal</keyword>
<dbReference type="InterPro" id="IPR008969">
    <property type="entry name" value="CarboxyPept-like_regulatory"/>
</dbReference>
<name>A0ABQ1N420_9BACT</name>
<evidence type="ECO:0000313" key="2">
    <source>
        <dbReference type="EMBL" id="GGC53399.1"/>
    </source>
</evidence>
<gene>
    <name evidence="2" type="ORF">GCM10011506_43830</name>
</gene>
<dbReference type="SUPFAM" id="SSF49464">
    <property type="entry name" value="Carboxypeptidase regulatory domain-like"/>
    <property type="match status" value="1"/>
</dbReference>
<comment type="caution">
    <text evidence="2">The sequence shown here is derived from an EMBL/GenBank/DDBJ whole genome shotgun (WGS) entry which is preliminary data.</text>
</comment>
<evidence type="ECO:0000313" key="3">
    <source>
        <dbReference type="Proteomes" id="UP000636010"/>
    </source>
</evidence>
<protein>
    <recommendedName>
        <fullName evidence="4">Carboxypeptidase-like regulatory domain-containing protein</fullName>
    </recommendedName>
</protein>
<keyword evidence="3" id="KW-1185">Reference proteome</keyword>